<proteinExistence type="predicted"/>
<dbReference type="AlphaFoldDB" id="A0A7C9BD31"/>
<name>A0A7C9BD31_9BACT</name>
<keyword evidence="2" id="KW-1185">Reference proteome</keyword>
<organism evidence="1 2">
    <name type="scientific">Salmonirosea aquatica</name>
    <dbReference type="NCBI Taxonomy" id="2654236"/>
    <lineage>
        <taxon>Bacteria</taxon>
        <taxon>Pseudomonadati</taxon>
        <taxon>Bacteroidota</taxon>
        <taxon>Cytophagia</taxon>
        <taxon>Cytophagales</taxon>
        <taxon>Spirosomataceae</taxon>
        <taxon>Salmonirosea</taxon>
    </lineage>
</organism>
<accession>A0A7C9BD31</accession>
<reference evidence="1 2" key="1">
    <citation type="submission" date="2019-10" db="EMBL/GenBank/DDBJ databases">
        <title>Draft Genome Sequence of Cytophagaceae sp. SJW1-29.</title>
        <authorList>
            <person name="Choi A."/>
        </authorList>
    </citation>
    <scope>NUCLEOTIDE SEQUENCE [LARGE SCALE GENOMIC DNA]</scope>
    <source>
        <strain evidence="1 2">SJW1-29</strain>
    </source>
</reference>
<dbReference type="EMBL" id="WHLY01000001">
    <property type="protein sequence ID" value="MPR31823.1"/>
    <property type="molecule type" value="Genomic_DNA"/>
</dbReference>
<dbReference type="RefSeq" id="WP_152755830.1">
    <property type="nucleotide sequence ID" value="NZ_WHLY01000001.1"/>
</dbReference>
<protein>
    <submittedName>
        <fullName evidence="1">Uncharacterized protein</fullName>
    </submittedName>
</protein>
<dbReference type="Proteomes" id="UP000479293">
    <property type="component" value="Unassembled WGS sequence"/>
</dbReference>
<comment type="caution">
    <text evidence="1">The sequence shown here is derived from an EMBL/GenBank/DDBJ whole genome shotgun (WGS) entry which is preliminary data.</text>
</comment>
<evidence type="ECO:0000313" key="2">
    <source>
        <dbReference type="Proteomes" id="UP000479293"/>
    </source>
</evidence>
<sequence>MAELISKTESAIDDTTREIAAKECEELVMKLWSIRNSLPSGGPFSSIMPTLKRLLGERDLYYRVPFGKDPDEGGLISQIIRLHEREMLIFLEAPNIAISQEIFEASQQIREHFFDELDEYERNVLLFVARNKSHVNIETEHDTEQPSDNNSGDILNKTNDSFERIASDREEIIRKAFGEILTEGDPS</sequence>
<evidence type="ECO:0000313" key="1">
    <source>
        <dbReference type="EMBL" id="MPR31823.1"/>
    </source>
</evidence>
<gene>
    <name evidence="1" type="ORF">GBK04_00280</name>
</gene>